<dbReference type="SUPFAM" id="SSF53335">
    <property type="entry name" value="S-adenosyl-L-methionine-dependent methyltransferases"/>
    <property type="match status" value="1"/>
</dbReference>
<dbReference type="RefSeq" id="XP_008713342.1">
    <property type="nucleotide sequence ID" value="XM_008715120.1"/>
</dbReference>
<dbReference type="Pfam" id="PF13489">
    <property type="entry name" value="Methyltransf_23"/>
    <property type="match status" value="1"/>
</dbReference>
<dbReference type="Proteomes" id="UP000030752">
    <property type="component" value="Unassembled WGS sequence"/>
</dbReference>
<name>W2S8K9_CYPE1</name>
<gene>
    <name evidence="2" type="ORF">HMPREF1541_10449</name>
</gene>
<dbReference type="Gene3D" id="3.40.50.150">
    <property type="entry name" value="Vaccinia Virus protein VP39"/>
    <property type="match status" value="1"/>
</dbReference>
<protein>
    <recommendedName>
        <fullName evidence="4">Methyltransferase domain-containing protein</fullName>
    </recommendedName>
</protein>
<dbReference type="HOGENOM" id="CLU_010595_7_1_1"/>
<reference evidence="2 3" key="1">
    <citation type="submission" date="2013-03" db="EMBL/GenBank/DDBJ databases">
        <title>The Genome Sequence of Phialophora europaea CBS 101466.</title>
        <authorList>
            <consortium name="The Broad Institute Genomics Platform"/>
            <person name="Cuomo C."/>
            <person name="de Hoog S."/>
            <person name="Gorbushina A."/>
            <person name="Walker B."/>
            <person name="Young S.K."/>
            <person name="Zeng Q."/>
            <person name="Gargeya S."/>
            <person name="Fitzgerald M."/>
            <person name="Haas B."/>
            <person name="Abouelleil A."/>
            <person name="Allen A.W."/>
            <person name="Alvarado L."/>
            <person name="Arachchi H.M."/>
            <person name="Berlin A.M."/>
            <person name="Chapman S.B."/>
            <person name="Gainer-Dewar J."/>
            <person name="Goldberg J."/>
            <person name="Griggs A."/>
            <person name="Gujja S."/>
            <person name="Hansen M."/>
            <person name="Howarth C."/>
            <person name="Imamovic A."/>
            <person name="Ireland A."/>
            <person name="Larimer J."/>
            <person name="McCowan C."/>
            <person name="Murphy C."/>
            <person name="Pearson M."/>
            <person name="Poon T.W."/>
            <person name="Priest M."/>
            <person name="Roberts A."/>
            <person name="Saif S."/>
            <person name="Shea T."/>
            <person name="Sisk P."/>
            <person name="Sykes S."/>
            <person name="Wortman J."/>
            <person name="Nusbaum C."/>
            <person name="Birren B."/>
        </authorList>
    </citation>
    <scope>NUCLEOTIDE SEQUENCE [LARGE SCALE GENOMIC DNA]</scope>
    <source>
        <strain evidence="2 3">CBS 101466</strain>
    </source>
</reference>
<evidence type="ECO:0000256" key="1">
    <source>
        <dbReference type="SAM" id="MobiDB-lite"/>
    </source>
</evidence>
<dbReference type="VEuPathDB" id="FungiDB:HMPREF1541_10449"/>
<evidence type="ECO:0008006" key="4">
    <source>
        <dbReference type="Google" id="ProtNLM"/>
    </source>
</evidence>
<dbReference type="InterPro" id="IPR029063">
    <property type="entry name" value="SAM-dependent_MTases_sf"/>
</dbReference>
<proteinExistence type="predicted"/>
<evidence type="ECO:0000313" key="3">
    <source>
        <dbReference type="Proteomes" id="UP000030752"/>
    </source>
</evidence>
<dbReference type="CDD" id="cd02440">
    <property type="entry name" value="AdoMet_MTases"/>
    <property type="match status" value="1"/>
</dbReference>
<dbReference type="eggNOG" id="ENOG502QSKG">
    <property type="taxonomic scope" value="Eukaryota"/>
</dbReference>
<dbReference type="GeneID" id="19977788"/>
<feature type="compositionally biased region" description="Polar residues" evidence="1">
    <location>
        <begin position="1"/>
        <end position="11"/>
    </location>
</feature>
<sequence>MNPNEEQNNQPIAVDEAHDQDSAIGEEDTQTRYTSLKSNIFNYRYENGRRYHAFRAGSYWGPNDEKAMDQLDIGHHVFKILLGGQLHLAPIDINAGRVLDVGTGTGIWAIEFADMNPDSSVIGTDLSPIQPTWVPPNCEFEVNDCTGEWGFQEESFDFIHIRGLYGSVADWDAFYQEVYKHLKPGAYVQQVEQSVEPKSDDRTTDGTVFERWGKLSLECGDKFGKTLRVVDESAGYMKKAGLEDVTEKRFKIPIGPWAKDKRMKELGIYNRLQCEEGIEGWSMMLLTTVLGWDRAEVEVYLVEMRRALADKSIHAYQEW</sequence>
<dbReference type="GO" id="GO:0008168">
    <property type="term" value="F:methyltransferase activity"/>
    <property type="evidence" value="ECO:0007669"/>
    <property type="project" value="TreeGrafter"/>
</dbReference>
<keyword evidence="3" id="KW-1185">Reference proteome</keyword>
<dbReference type="InParanoid" id="W2S8K9"/>
<dbReference type="EMBL" id="KB822715">
    <property type="protein sequence ID" value="ETN44269.1"/>
    <property type="molecule type" value="Genomic_DNA"/>
</dbReference>
<feature type="region of interest" description="Disordered" evidence="1">
    <location>
        <begin position="1"/>
        <end position="29"/>
    </location>
</feature>
<evidence type="ECO:0000313" key="2">
    <source>
        <dbReference type="EMBL" id="ETN44269.1"/>
    </source>
</evidence>
<dbReference type="STRING" id="1220924.W2S8K9"/>
<accession>W2S8K9</accession>
<dbReference type="AlphaFoldDB" id="W2S8K9"/>
<dbReference type="PANTHER" id="PTHR43591:SF10">
    <property type="entry name" value="ABC TRANSMEMBRANE TYPE-1 DOMAIN-CONTAINING PROTEIN-RELATED"/>
    <property type="match status" value="1"/>
</dbReference>
<dbReference type="OrthoDB" id="2013972at2759"/>
<dbReference type="PANTHER" id="PTHR43591">
    <property type="entry name" value="METHYLTRANSFERASE"/>
    <property type="match status" value="1"/>
</dbReference>
<organism evidence="2 3">
    <name type="scientific">Cyphellophora europaea (strain CBS 101466)</name>
    <name type="common">Phialophora europaea</name>
    <dbReference type="NCBI Taxonomy" id="1220924"/>
    <lineage>
        <taxon>Eukaryota</taxon>
        <taxon>Fungi</taxon>
        <taxon>Dikarya</taxon>
        <taxon>Ascomycota</taxon>
        <taxon>Pezizomycotina</taxon>
        <taxon>Eurotiomycetes</taxon>
        <taxon>Chaetothyriomycetidae</taxon>
        <taxon>Chaetothyriales</taxon>
        <taxon>Cyphellophoraceae</taxon>
        <taxon>Cyphellophora</taxon>
    </lineage>
</organism>